<reference evidence="2 3" key="1">
    <citation type="submission" date="2016-11" db="EMBL/GenBank/DDBJ databases">
        <title>Genome sequence and comparative genomic analysis of clinical strain Elizabethkingia meningoseptica 61421 PRCM.</title>
        <authorList>
            <person name="Wang M."/>
            <person name="Hu S."/>
            <person name="Cao L."/>
            <person name="Jiang T."/>
            <person name="Zhou Y."/>
            <person name="Ming D."/>
        </authorList>
    </citation>
    <scope>NUCLEOTIDE SEQUENCE [LARGE SCALE GENOMIC DNA]</scope>
    <source>
        <strain evidence="2 3">61421 PRCM</strain>
    </source>
</reference>
<feature type="transmembrane region" description="Helical" evidence="1">
    <location>
        <begin position="89"/>
        <end position="108"/>
    </location>
</feature>
<dbReference type="RefSeq" id="WP_077564675.1">
    <property type="nucleotide sequence ID" value="NZ_CP016378.1"/>
</dbReference>
<comment type="caution">
    <text evidence="2">The sequence shown here is derived from an EMBL/GenBank/DDBJ whole genome shotgun (WGS) entry which is preliminary data.</text>
</comment>
<dbReference type="AlphaFoldDB" id="A0A1T3F7K1"/>
<feature type="transmembrane region" description="Helical" evidence="1">
    <location>
        <begin position="12"/>
        <end position="31"/>
    </location>
</feature>
<dbReference type="STRING" id="238.BBD35_17920"/>
<proteinExistence type="predicted"/>
<keyword evidence="1" id="KW-0812">Transmembrane</keyword>
<evidence type="ECO:0000313" key="3">
    <source>
        <dbReference type="Proteomes" id="UP000188947"/>
    </source>
</evidence>
<keyword evidence="3" id="KW-1185">Reference proteome</keyword>
<feature type="transmembrane region" description="Helical" evidence="1">
    <location>
        <begin position="62"/>
        <end position="82"/>
    </location>
</feature>
<keyword evidence="1" id="KW-0472">Membrane</keyword>
<dbReference type="OrthoDB" id="676158at2"/>
<organism evidence="2 3">
    <name type="scientific">Elizabethkingia meningoseptica</name>
    <name type="common">Chryseobacterium meningosepticum</name>
    <dbReference type="NCBI Taxonomy" id="238"/>
    <lineage>
        <taxon>Bacteria</taxon>
        <taxon>Pseudomonadati</taxon>
        <taxon>Bacteroidota</taxon>
        <taxon>Flavobacteriia</taxon>
        <taxon>Flavobacteriales</taxon>
        <taxon>Weeksellaceae</taxon>
        <taxon>Elizabethkingia</taxon>
    </lineage>
</organism>
<gene>
    <name evidence="2" type="ORF">BMF97_10590</name>
</gene>
<dbReference type="EMBL" id="MPOG01000011">
    <property type="protein sequence ID" value="OOH95275.1"/>
    <property type="molecule type" value="Genomic_DNA"/>
</dbReference>
<accession>A0A1T3F7K1</accession>
<name>A0A1T3F7K1_ELIME</name>
<sequence>MNHLQQQLSQIFLRMALSVSMLSAVADRFGYWGKNSSWGNWENFEKYCREITSFLPQALSTIGAYTATFLEILLSILLLIGYKIKITSTAIGILLMLFALSMSLTLGIKSSFDYSVWIGSATAFLLASQNHPLSYSMDKLNKK</sequence>
<protein>
    <submittedName>
        <fullName evidence="2">DoxX family protein</fullName>
    </submittedName>
</protein>
<dbReference type="Proteomes" id="UP000188947">
    <property type="component" value="Unassembled WGS sequence"/>
</dbReference>
<dbReference type="eggNOG" id="COG2259">
    <property type="taxonomic scope" value="Bacteria"/>
</dbReference>
<keyword evidence="1" id="KW-1133">Transmembrane helix</keyword>
<evidence type="ECO:0000256" key="1">
    <source>
        <dbReference type="SAM" id="Phobius"/>
    </source>
</evidence>
<evidence type="ECO:0000313" key="2">
    <source>
        <dbReference type="EMBL" id="OOH95275.1"/>
    </source>
</evidence>